<comment type="caution">
    <text evidence="1">The sequence shown here is derived from an EMBL/GenBank/DDBJ whole genome shotgun (WGS) entry which is preliminary data.</text>
</comment>
<evidence type="ECO:0000313" key="1">
    <source>
        <dbReference type="EMBL" id="PZX47817.1"/>
    </source>
</evidence>
<dbReference type="RefSeq" id="WP_111322388.1">
    <property type="nucleotide sequence ID" value="NZ_QKZT01000022.1"/>
</dbReference>
<dbReference type="EMBL" id="QKZT01000022">
    <property type="protein sequence ID" value="PZX47817.1"/>
    <property type="molecule type" value="Genomic_DNA"/>
</dbReference>
<dbReference type="OrthoDB" id="827013at2"/>
<dbReference type="Proteomes" id="UP000248882">
    <property type="component" value="Unassembled WGS sequence"/>
</dbReference>
<name>A0A2W7QVW5_9BACT</name>
<proteinExistence type="predicted"/>
<evidence type="ECO:0000313" key="2">
    <source>
        <dbReference type="Proteomes" id="UP000248882"/>
    </source>
</evidence>
<protein>
    <submittedName>
        <fullName evidence="1">Uncharacterized protein</fullName>
    </submittedName>
</protein>
<reference evidence="1 2" key="1">
    <citation type="submission" date="2018-06" db="EMBL/GenBank/DDBJ databases">
        <title>Genomic Encyclopedia of Archaeal and Bacterial Type Strains, Phase II (KMG-II): from individual species to whole genera.</title>
        <authorList>
            <person name="Goeker M."/>
        </authorList>
    </citation>
    <scope>NUCLEOTIDE SEQUENCE [LARGE SCALE GENOMIC DNA]</scope>
    <source>
        <strain evidence="1 2">DSM 19830</strain>
    </source>
</reference>
<dbReference type="AlphaFoldDB" id="A0A2W7QVW5"/>
<gene>
    <name evidence="1" type="ORF">LV85_03801</name>
</gene>
<accession>A0A2W7QVW5</accession>
<sequence length="129" mass="15124">MKKQILVILLTISTYAVSFSQGYQTKFRELTQEKPTYEHQENVLDSLASAPITGLDNDTIYIKKFDNIDRYLDLKLDDYKLFRNQDKLNIISNTEPVYTLQIMKPTGNYPIQIYKPDSTKQYTVLIKDF</sequence>
<keyword evidence="2" id="KW-1185">Reference proteome</keyword>
<organism evidence="1 2">
    <name type="scientific">Algoriphagus chordae</name>
    <dbReference type="NCBI Taxonomy" id="237019"/>
    <lineage>
        <taxon>Bacteria</taxon>
        <taxon>Pseudomonadati</taxon>
        <taxon>Bacteroidota</taxon>
        <taxon>Cytophagia</taxon>
        <taxon>Cytophagales</taxon>
        <taxon>Cyclobacteriaceae</taxon>
        <taxon>Algoriphagus</taxon>
    </lineage>
</organism>